<organism evidence="3 4">
    <name type="scientific">Variovorax ginsengisoli</name>
    <dbReference type="NCBI Taxonomy" id="363844"/>
    <lineage>
        <taxon>Bacteria</taxon>
        <taxon>Pseudomonadati</taxon>
        <taxon>Pseudomonadota</taxon>
        <taxon>Betaproteobacteria</taxon>
        <taxon>Burkholderiales</taxon>
        <taxon>Comamonadaceae</taxon>
        <taxon>Variovorax</taxon>
    </lineage>
</organism>
<feature type="chain" id="PRO_5047061288" evidence="2">
    <location>
        <begin position="24"/>
        <end position="326"/>
    </location>
</feature>
<comment type="caution">
    <text evidence="3">The sequence shown here is derived from an EMBL/GenBank/DDBJ whole genome shotgun (WGS) entry which is preliminary data.</text>
</comment>
<accession>A0ABT8SI56</accession>
<gene>
    <name evidence="3" type="ORF">Q2T77_38185</name>
</gene>
<name>A0ABT8SI56_9BURK</name>
<dbReference type="PANTHER" id="PTHR42928">
    <property type="entry name" value="TRICARBOXYLATE-BINDING PROTEIN"/>
    <property type="match status" value="1"/>
</dbReference>
<sequence>MKRRELLLGAMGAPLLGASPVQAQGTANWPTRPVKIIHGFGPGGPVDLLARLVAAQFADSFGQQAVVEGKPGAGGTIGANYVAKAEPDGYTLFLMASGHAAAPGLYASLPFDAASDFTMISMIARSPFAIVAATDAPFKTVQELMQQAKAAPGKLNYGSGGQGTGMHLTAVLLQARSGITLTHVPYRGGGALNAAVIGGEVPFMFTSLAGMTPLIEAGRLRPLAVTSKNRYPGLPEVPTVAETVLPGFDVSAWYALAGPKGLPIGIVARLNQMVRATLARPEIIETLRVQAAEPWSTTPQEAQAFLTRDVAHWTRVIREEKISAPS</sequence>
<protein>
    <submittedName>
        <fullName evidence="3">Tripartite tricarboxylate transporter substrate binding protein</fullName>
    </submittedName>
</protein>
<evidence type="ECO:0000256" key="2">
    <source>
        <dbReference type="SAM" id="SignalP"/>
    </source>
</evidence>
<keyword evidence="4" id="KW-1185">Reference proteome</keyword>
<dbReference type="RefSeq" id="WP_301816474.1">
    <property type="nucleotide sequence ID" value="NZ_JAUJZH010000062.1"/>
</dbReference>
<dbReference type="CDD" id="cd13578">
    <property type="entry name" value="PBP2_Bug27"/>
    <property type="match status" value="1"/>
</dbReference>
<reference evidence="3" key="1">
    <citation type="submission" date="2023-06" db="EMBL/GenBank/DDBJ databases">
        <authorList>
            <person name="Jiang Y."/>
            <person name="Liu Q."/>
        </authorList>
    </citation>
    <scope>NUCLEOTIDE SEQUENCE</scope>
    <source>
        <strain evidence="3">CGMCC 1.12090</strain>
    </source>
</reference>
<proteinExistence type="inferred from homology"/>
<dbReference type="EMBL" id="JAUKVY010000062">
    <property type="protein sequence ID" value="MDO1538069.1"/>
    <property type="molecule type" value="Genomic_DNA"/>
</dbReference>
<dbReference type="PANTHER" id="PTHR42928:SF5">
    <property type="entry name" value="BLR1237 PROTEIN"/>
    <property type="match status" value="1"/>
</dbReference>
<dbReference type="InterPro" id="IPR005064">
    <property type="entry name" value="BUG"/>
</dbReference>
<evidence type="ECO:0000313" key="3">
    <source>
        <dbReference type="EMBL" id="MDO1538069.1"/>
    </source>
</evidence>
<dbReference type="Gene3D" id="3.40.190.10">
    <property type="entry name" value="Periplasmic binding protein-like II"/>
    <property type="match status" value="1"/>
</dbReference>
<evidence type="ECO:0000256" key="1">
    <source>
        <dbReference type="ARBA" id="ARBA00006987"/>
    </source>
</evidence>
<dbReference type="PIRSF" id="PIRSF017082">
    <property type="entry name" value="YflP"/>
    <property type="match status" value="1"/>
</dbReference>
<dbReference type="InterPro" id="IPR042100">
    <property type="entry name" value="Bug_dom1"/>
</dbReference>
<dbReference type="Gene3D" id="3.40.190.150">
    <property type="entry name" value="Bordetella uptake gene, domain 1"/>
    <property type="match status" value="1"/>
</dbReference>
<dbReference type="SUPFAM" id="SSF53850">
    <property type="entry name" value="Periplasmic binding protein-like II"/>
    <property type="match status" value="1"/>
</dbReference>
<feature type="signal peptide" evidence="2">
    <location>
        <begin position="1"/>
        <end position="23"/>
    </location>
</feature>
<comment type="similarity">
    <text evidence="1">Belongs to the UPF0065 (bug) family.</text>
</comment>
<dbReference type="Proteomes" id="UP001169027">
    <property type="component" value="Unassembled WGS sequence"/>
</dbReference>
<dbReference type="Pfam" id="PF03401">
    <property type="entry name" value="TctC"/>
    <property type="match status" value="1"/>
</dbReference>
<evidence type="ECO:0000313" key="4">
    <source>
        <dbReference type="Proteomes" id="UP001169027"/>
    </source>
</evidence>
<keyword evidence="2" id="KW-0732">Signal</keyword>